<gene>
    <name evidence="1" type="ORF">BCY89_20635</name>
</gene>
<dbReference type="EMBL" id="MCAQ01000030">
    <property type="protein sequence ID" value="RKF30207.1"/>
    <property type="molecule type" value="Genomic_DNA"/>
</dbReference>
<evidence type="ECO:0000313" key="2">
    <source>
        <dbReference type="Proteomes" id="UP000286402"/>
    </source>
</evidence>
<evidence type="ECO:0000313" key="1">
    <source>
        <dbReference type="EMBL" id="RKF30207.1"/>
    </source>
</evidence>
<dbReference type="RefSeq" id="WP_120336734.1">
    <property type="nucleotide sequence ID" value="NZ_MCAQ01000030.1"/>
</dbReference>
<sequence>MESMKSNTWKCRATGKVAFPSRFDAQYAMFRFKLRSRVKNVTNGKRIKHRMGKPACCRAYYCRLCEGYHITKWKKNNFERYKKTALTWDISSVISDWNYLLE</sequence>
<protein>
    <submittedName>
        <fullName evidence="1">Uncharacterized protein</fullName>
    </submittedName>
</protein>
<reference evidence="1 2" key="1">
    <citation type="submission" date="2016-07" db="EMBL/GenBank/DDBJ databases">
        <title>Genome analysis of Sphingobacterium siyangense T12B17.</title>
        <authorList>
            <person name="Xu D."/>
            <person name="Su Y."/>
            <person name="Zheng S."/>
        </authorList>
    </citation>
    <scope>NUCLEOTIDE SEQUENCE [LARGE SCALE GENOMIC DNA]</scope>
    <source>
        <strain evidence="1 2">T12B17</strain>
    </source>
</reference>
<dbReference type="AlphaFoldDB" id="A0A420FB68"/>
<organism evidence="1 2">
    <name type="scientific">Sphingobacterium siyangense</name>
    <dbReference type="NCBI Taxonomy" id="459529"/>
    <lineage>
        <taxon>Bacteria</taxon>
        <taxon>Pseudomonadati</taxon>
        <taxon>Bacteroidota</taxon>
        <taxon>Sphingobacteriia</taxon>
        <taxon>Sphingobacteriales</taxon>
        <taxon>Sphingobacteriaceae</taxon>
        <taxon>Sphingobacterium</taxon>
    </lineage>
</organism>
<keyword evidence="2" id="KW-1185">Reference proteome</keyword>
<proteinExistence type="predicted"/>
<dbReference type="Proteomes" id="UP000286402">
    <property type="component" value="Unassembled WGS sequence"/>
</dbReference>
<accession>A0A420FB68</accession>
<comment type="caution">
    <text evidence="1">The sequence shown here is derived from an EMBL/GenBank/DDBJ whole genome shotgun (WGS) entry which is preliminary data.</text>
</comment>
<name>A0A420FB68_9SPHI</name>